<name>A0A8H7CK87_9AGAR</name>
<feature type="region of interest" description="Disordered" evidence="1">
    <location>
        <begin position="627"/>
        <end position="698"/>
    </location>
</feature>
<keyword evidence="3" id="KW-1185">Reference proteome</keyword>
<feature type="region of interest" description="Disordered" evidence="1">
    <location>
        <begin position="1"/>
        <end position="25"/>
    </location>
</feature>
<feature type="compositionally biased region" description="Basic and acidic residues" evidence="1">
    <location>
        <begin position="566"/>
        <end position="582"/>
    </location>
</feature>
<evidence type="ECO:0000313" key="2">
    <source>
        <dbReference type="EMBL" id="KAF7340630.1"/>
    </source>
</evidence>
<gene>
    <name evidence="2" type="ORF">MSAN_02134900</name>
</gene>
<protein>
    <submittedName>
        <fullName evidence="2">Uncharacterized protein</fullName>
    </submittedName>
</protein>
<feature type="compositionally biased region" description="Basic and acidic residues" evidence="1">
    <location>
        <begin position="1"/>
        <end position="11"/>
    </location>
</feature>
<evidence type="ECO:0000256" key="1">
    <source>
        <dbReference type="SAM" id="MobiDB-lite"/>
    </source>
</evidence>
<dbReference type="Proteomes" id="UP000623467">
    <property type="component" value="Unassembled WGS sequence"/>
</dbReference>
<comment type="caution">
    <text evidence="2">The sequence shown here is derived from an EMBL/GenBank/DDBJ whole genome shotgun (WGS) entry which is preliminary data.</text>
</comment>
<dbReference type="AlphaFoldDB" id="A0A8H7CK87"/>
<proteinExistence type="predicted"/>
<reference evidence="2" key="1">
    <citation type="submission" date="2020-05" db="EMBL/GenBank/DDBJ databases">
        <title>Mycena genomes resolve the evolution of fungal bioluminescence.</title>
        <authorList>
            <person name="Tsai I.J."/>
        </authorList>
    </citation>
    <scope>NUCLEOTIDE SEQUENCE</scope>
    <source>
        <strain evidence="2">160909Yilan</strain>
    </source>
</reference>
<organism evidence="2 3">
    <name type="scientific">Mycena sanguinolenta</name>
    <dbReference type="NCBI Taxonomy" id="230812"/>
    <lineage>
        <taxon>Eukaryota</taxon>
        <taxon>Fungi</taxon>
        <taxon>Dikarya</taxon>
        <taxon>Basidiomycota</taxon>
        <taxon>Agaricomycotina</taxon>
        <taxon>Agaricomycetes</taxon>
        <taxon>Agaricomycetidae</taxon>
        <taxon>Agaricales</taxon>
        <taxon>Marasmiineae</taxon>
        <taxon>Mycenaceae</taxon>
        <taxon>Mycena</taxon>
    </lineage>
</organism>
<feature type="region of interest" description="Disordered" evidence="1">
    <location>
        <begin position="564"/>
        <end position="583"/>
    </location>
</feature>
<feature type="compositionally biased region" description="Basic and acidic residues" evidence="1">
    <location>
        <begin position="627"/>
        <end position="653"/>
    </location>
</feature>
<accession>A0A8H7CK87</accession>
<dbReference type="OrthoDB" id="258495at2759"/>
<dbReference type="EMBL" id="JACAZH010000030">
    <property type="protein sequence ID" value="KAF7340630.1"/>
    <property type="molecule type" value="Genomic_DNA"/>
</dbReference>
<feature type="compositionally biased region" description="Polar residues" evidence="1">
    <location>
        <begin position="678"/>
        <end position="694"/>
    </location>
</feature>
<sequence>MDDRPQPEPEFTHSSAGEPGSSGHASGMFSDSQHFTVTGGTYTNVTKNYAATLRHPNIVQICGAASSNGIHATLFNDDLIPVQEVLDRYRDSHFSTVYIYACCNQNFLDAFEYIYSASGKKFYSADCTKWIRRSTGQFCAELTPTNDNLFISLLSPALPGSSRIYPLGACADTITTFIDSLTVQQYHNICVRNLSQHRDLDLSASTTMNLGAVFHYSRDRLKDSDEIAFLPSTEAPSPLQLDDFRKKNKRSSAQRLDSSGDVFNNILYISVWIPWNTDQDIWLSQANHVFRCLNIVSNVEDYVALHRIDCRLMIAGPRGDPPMGFLFLCPTEDFQTGPSSFCWPACAAYWSLDPSGVDRLTLEDATRLGFPSFKRITTASGYSWDASVYEGLRQFHEAKSFDPYSQDVARYLGLPLFQLSSERDAPVDSDYEELDADIDSDWNSNWNSAYIADYEWGYPSASAYDDSIPRLHGRQISDLTAEGKAKRHEKDVCAFRSTLENAFNILMSIQLVSILFFGLFWVYDYIFLTQTVCSYSSARTGVYSKLSWLTGRLPLVGNKRVGTDCTDEKRRRGKEPIDEGRGESPSPNLLLLLTVVDSRLLTGRDTWWIDDKAGIIVRRRKRVVVRKDGRRDELRPEEGRKGEDARQAHHRGEEFDECPGPRSFSTVGGDMGTRPWGNLSSSSHPTDTTAAFRSSETRVPLATARTRTRLPFALSHSTLKKTQKISARLAIVR</sequence>
<evidence type="ECO:0000313" key="3">
    <source>
        <dbReference type="Proteomes" id="UP000623467"/>
    </source>
</evidence>